<proteinExistence type="predicted"/>
<dbReference type="HOGENOM" id="CLU_1404179_0_0_1"/>
<evidence type="ECO:0000313" key="1">
    <source>
        <dbReference type="EMBL" id="ERN17414.1"/>
    </source>
</evidence>
<keyword evidence="2" id="KW-1185">Reference proteome</keyword>
<sequence>MEKFGLFYRVENPWQLRAQWPGINSQNGTNNPLIGEDQGNWIKQTVSRLQPVHPSSFIVFKELMEQNNKEKKEIVFKEIMEQKNNAQNIENQDIINQLMLEGNSVDKDGRFSKPGNQLYIGESSMDKDVQLNIVSPSMRRETLNKGKEVESTLPLSLLTKNEPDQRAKEMRESAMSLTLGSGGKLDLKLSLAPT</sequence>
<reference evidence="2" key="1">
    <citation type="journal article" date="2013" name="Science">
        <title>The Amborella genome and the evolution of flowering plants.</title>
        <authorList>
            <consortium name="Amborella Genome Project"/>
        </authorList>
    </citation>
    <scope>NUCLEOTIDE SEQUENCE [LARGE SCALE GENOMIC DNA]</scope>
</reference>
<protein>
    <submittedName>
        <fullName evidence="1">Uncharacterized protein</fullName>
    </submittedName>
</protein>
<organism evidence="1 2">
    <name type="scientific">Amborella trichopoda</name>
    <dbReference type="NCBI Taxonomy" id="13333"/>
    <lineage>
        <taxon>Eukaryota</taxon>
        <taxon>Viridiplantae</taxon>
        <taxon>Streptophyta</taxon>
        <taxon>Embryophyta</taxon>
        <taxon>Tracheophyta</taxon>
        <taxon>Spermatophyta</taxon>
        <taxon>Magnoliopsida</taxon>
        <taxon>Amborellales</taxon>
        <taxon>Amborellaceae</taxon>
        <taxon>Amborella</taxon>
    </lineage>
</organism>
<gene>
    <name evidence="1" type="ORF">AMTR_s00037p00221640</name>
</gene>
<evidence type="ECO:0000313" key="2">
    <source>
        <dbReference type="Proteomes" id="UP000017836"/>
    </source>
</evidence>
<dbReference type="EMBL" id="KI392350">
    <property type="protein sequence ID" value="ERN17414.1"/>
    <property type="molecule type" value="Genomic_DNA"/>
</dbReference>
<name>U5D4N8_AMBTC</name>
<dbReference type="Gramene" id="ERN17414">
    <property type="protein sequence ID" value="ERN17414"/>
    <property type="gene ID" value="AMTR_s00037p00221640"/>
</dbReference>
<dbReference type="Proteomes" id="UP000017836">
    <property type="component" value="Unassembled WGS sequence"/>
</dbReference>
<dbReference type="AlphaFoldDB" id="U5D4N8"/>
<accession>U5D4N8</accession>